<proteinExistence type="predicted"/>
<name>Q1RU45_MEDTR</name>
<reference evidence="1" key="2">
    <citation type="submission" date="2007-04" db="EMBL/GenBank/DDBJ databases">
        <authorList>
            <consortium name="The International Medicago Genome Annotation Group"/>
        </authorList>
    </citation>
    <scope>NUCLEOTIDE SEQUENCE</scope>
</reference>
<reference evidence="1" key="1">
    <citation type="submission" date="2006-03" db="EMBL/GenBank/DDBJ databases">
        <authorList>
            <person name="Lin S."/>
            <person name="Dixon R."/>
            <person name="May G."/>
            <person name="Sumner L."/>
            <person name="Gonzales B."/>
            <person name="Cook D."/>
            <person name="Kim D."/>
            <person name="Young N."/>
            <person name="Cannon S."/>
            <person name="Roe B.A."/>
        </authorList>
    </citation>
    <scope>NUCLEOTIDE SEQUENCE</scope>
</reference>
<gene>
    <name evidence="1" type="ORF">MtrDRAFT_AC153125g31v2</name>
</gene>
<organism evidence="1">
    <name type="scientific">Medicago truncatula</name>
    <name type="common">Barrel medic</name>
    <name type="synonym">Medicago tribuloides</name>
    <dbReference type="NCBI Taxonomy" id="3880"/>
    <lineage>
        <taxon>Eukaryota</taxon>
        <taxon>Viridiplantae</taxon>
        <taxon>Streptophyta</taxon>
        <taxon>Embryophyta</taxon>
        <taxon>Tracheophyta</taxon>
        <taxon>Spermatophyta</taxon>
        <taxon>Magnoliopsida</taxon>
        <taxon>eudicotyledons</taxon>
        <taxon>Gunneridae</taxon>
        <taxon>Pentapetalae</taxon>
        <taxon>rosids</taxon>
        <taxon>fabids</taxon>
        <taxon>Fabales</taxon>
        <taxon>Fabaceae</taxon>
        <taxon>Papilionoideae</taxon>
        <taxon>50 kb inversion clade</taxon>
        <taxon>NPAAA clade</taxon>
        <taxon>Hologalegina</taxon>
        <taxon>IRL clade</taxon>
        <taxon>Trifolieae</taxon>
        <taxon>Medicago</taxon>
    </lineage>
</organism>
<protein>
    <submittedName>
        <fullName evidence="1">Uncharacterized protein</fullName>
    </submittedName>
</protein>
<accession>Q1RU45</accession>
<dbReference type="AlphaFoldDB" id="Q1RU45"/>
<dbReference type="EMBL" id="AC153125">
    <property type="protein sequence ID" value="ABE87637.1"/>
    <property type="molecule type" value="Genomic_DNA"/>
</dbReference>
<evidence type="ECO:0000313" key="1">
    <source>
        <dbReference type="EMBL" id="ABE87637.1"/>
    </source>
</evidence>
<sequence>MVLVMKEKCNEFLKLLNDFMTIRIGTCGTTKLDDLYKQFTNFKLRFNSFTLKESQFTNGETLDKNLTLKNTKKSVPELID</sequence>